<evidence type="ECO:0000256" key="6">
    <source>
        <dbReference type="ARBA" id="ARBA00022989"/>
    </source>
</evidence>
<evidence type="ECO:0000256" key="5">
    <source>
        <dbReference type="ARBA" id="ARBA00022692"/>
    </source>
</evidence>
<dbReference type="InterPro" id="IPR050297">
    <property type="entry name" value="LipidA_mod_glycosyltrf_83"/>
</dbReference>
<name>A0A1L7I908_9FLAO</name>
<dbReference type="GO" id="GO:0016763">
    <property type="term" value="F:pentosyltransferase activity"/>
    <property type="evidence" value="ECO:0007669"/>
    <property type="project" value="TreeGrafter"/>
</dbReference>
<dbReference type="GO" id="GO:0009103">
    <property type="term" value="P:lipopolysaccharide biosynthetic process"/>
    <property type="evidence" value="ECO:0007669"/>
    <property type="project" value="TreeGrafter"/>
</dbReference>
<dbReference type="Pfam" id="PF13231">
    <property type="entry name" value="PMT_2"/>
    <property type="match status" value="1"/>
</dbReference>
<reference evidence="9 10" key="1">
    <citation type="submission" date="2016-07" db="EMBL/GenBank/DDBJ databases">
        <title>Multi-omics approach to identify versatile polysaccharide utilization systems of a marine flavobacterium Gramella flava.</title>
        <authorList>
            <person name="Tang K."/>
        </authorList>
    </citation>
    <scope>NUCLEOTIDE SEQUENCE [LARGE SCALE GENOMIC DNA]</scope>
    <source>
        <strain evidence="9 10">JLT2011</strain>
    </source>
</reference>
<keyword evidence="2" id="KW-1003">Cell membrane</keyword>
<evidence type="ECO:0000313" key="9">
    <source>
        <dbReference type="EMBL" id="APU70088.1"/>
    </source>
</evidence>
<evidence type="ECO:0000256" key="4">
    <source>
        <dbReference type="ARBA" id="ARBA00022679"/>
    </source>
</evidence>
<dbReference type="PANTHER" id="PTHR33908">
    <property type="entry name" value="MANNOSYLTRANSFERASE YKCB-RELATED"/>
    <property type="match status" value="1"/>
</dbReference>
<evidence type="ECO:0000313" key="10">
    <source>
        <dbReference type="Proteomes" id="UP000186230"/>
    </source>
</evidence>
<keyword evidence="10" id="KW-1185">Reference proteome</keyword>
<dbReference type="GO" id="GO:0010041">
    <property type="term" value="P:response to iron(III) ion"/>
    <property type="evidence" value="ECO:0007669"/>
    <property type="project" value="TreeGrafter"/>
</dbReference>
<keyword evidence="4 9" id="KW-0808">Transferase</keyword>
<dbReference type="GO" id="GO:0005886">
    <property type="term" value="C:plasma membrane"/>
    <property type="evidence" value="ECO:0007669"/>
    <property type="project" value="UniProtKB-SubCell"/>
</dbReference>
<gene>
    <name evidence="9" type="ORF">GRFL_3364</name>
</gene>
<dbReference type="KEGG" id="gfl:GRFL_3364"/>
<dbReference type="AlphaFoldDB" id="A0A1L7I908"/>
<proteinExistence type="predicted"/>
<dbReference type="RefSeq" id="WP_083645656.1">
    <property type="nucleotide sequence ID" value="NZ_AMRU01000004.1"/>
</dbReference>
<keyword evidence="3" id="KW-0328">Glycosyltransferase</keyword>
<dbReference type="EMBL" id="CP016359">
    <property type="protein sequence ID" value="APU70088.1"/>
    <property type="molecule type" value="Genomic_DNA"/>
</dbReference>
<keyword evidence="6" id="KW-1133">Transmembrane helix</keyword>
<dbReference type="InterPro" id="IPR038731">
    <property type="entry name" value="RgtA/B/C-like"/>
</dbReference>
<protein>
    <submittedName>
        <fullName evidence="9">Polymyxin resistance protein ArnT, undecaprenyl phosphate-alpha-L-Ara4N transferase</fullName>
    </submittedName>
</protein>
<organism evidence="9 10">
    <name type="scientific">Christiangramia flava JLT2011</name>
    <dbReference type="NCBI Taxonomy" id="1229726"/>
    <lineage>
        <taxon>Bacteria</taxon>
        <taxon>Pseudomonadati</taxon>
        <taxon>Bacteroidota</taxon>
        <taxon>Flavobacteriia</taxon>
        <taxon>Flavobacteriales</taxon>
        <taxon>Flavobacteriaceae</taxon>
        <taxon>Christiangramia</taxon>
    </lineage>
</organism>
<feature type="domain" description="Glycosyltransferase RgtA/B/C/D-like" evidence="8">
    <location>
        <begin position="58"/>
        <end position="216"/>
    </location>
</feature>
<sequence>MKLKFYLFLGITFIIINLGLGSWGLTESSEARYAEISREMVLSGDYVHPRLLEIQHFHKPPLTYYITSLGYQIFGINEFGARFFLQVCLLLQLILIYKIAELLFKNEKVAFYSAVIYLSFPLVLIATRNLTTDAYLVALILASIYSWLVYKKKEKLLALYACYFFMGLGFLNKGPVIILPVLVFTIPWKIIFKEKWRLTIHHVLGFALFALVSASWFIVIIREMPELWNYFFQKHTVDRAISAEKFHRDQPFWYFFALAPAVGLPWFIYSLILLFKNYKKQTTGFNKEIQALMWSGGLLFLMFSAFSSKLILYILPVFPMVAMIGGFYLHQISEGFQKAFIRTYYILIALVLLALAVLPFFGVLQLSWISRLLVIALIGGFTVVLWRRSSGNRLLMGLTYVFTTMVLISFAMVGNQNPYLINTTKALVEKLKADGLDDAKNIVIYDQRLSSTAYYLDRPTVTVHYDRYNTNREVQFEQNERYQNYYLDINEENDWNRFKRMLEEEDNVFILKGRTTLPGELQTLLESKQMDEAGKWKIYY</sequence>
<evidence type="ECO:0000256" key="1">
    <source>
        <dbReference type="ARBA" id="ARBA00004651"/>
    </source>
</evidence>
<keyword evidence="7" id="KW-0472">Membrane</keyword>
<dbReference type="OrthoDB" id="9792789at2"/>
<keyword evidence="5" id="KW-0812">Transmembrane</keyword>
<evidence type="ECO:0000256" key="7">
    <source>
        <dbReference type="ARBA" id="ARBA00023136"/>
    </source>
</evidence>
<evidence type="ECO:0000256" key="3">
    <source>
        <dbReference type="ARBA" id="ARBA00022676"/>
    </source>
</evidence>
<dbReference type="Proteomes" id="UP000186230">
    <property type="component" value="Chromosome"/>
</dbReference>
<dbReference type="STRING" id="1229726.GRFL_3364"/>
<dbReference type="PANTHER" id="PTHR33908:SF3">
    <property type="entry name" value="UNDECAPRENYL PHOSPHATE-ALPHA-4-AMINO-4-DEOXY-L-ARABINOSE ARABINOSYL TRANSFERASE"/>
    <property type="match status" value="1"/>
</dbReference>
<evidence type="ECO:0000259" key="8">
    <source>
        <dbReference type="Pfam" id="PF13231"/>
    </source>
</evidence>
<comment type="subcellular location">
    <subcellularLocation>
        <location evidence="1">Cell membrane</location>
        <topology evidence="1">Multi-pass membrane protein</topology>
    </subcellularLocation>
</comment>
<accession>A0A1L7I908</accession>
<evidence type="ECO:0000256" key="2">
    <source>
        <dbReference type="ARBA" id="ARBA00022475"/>
    </source>
</evidence>